<keyword evidence="5" id="KW-1185">Reference proteome</keyword>
<protein>
    <submittedName>
        <fullName evidence="4">Uncharacterized protein</fullName>
    </submittedName>
</protein>
<dbReference type="HOGENOM" id="CLU_010194_1_1_1"/>
<dbReference type="Pfam" id="PF13561">
    <property type="entry name" value="adh_short_C2"/>
    <property type="match status" value="1"/>
</dbReference>
<organism evidence="4 5">
    <name type="scientific">Kuraishia capsulata CBS 1993</name>
    <dbReference type="NCBI Taxonomy" id="1382522"/>
    <lineage>
        <taxon>Eukaryota</taxon>
        <taxon>Fungi</taxon>
        <taxon>Dikarya</taxon>
        <taxon>Ascomycota</taxon>
        <taxon>Saccharomycotina</taxon>
        <taxon>Pichiomycetes</taxon>
        <taxon>Pichiales</taxon>
        <taxon>Pichiaceae</taxon>
        <taxon>Kuraishia</taxon>
    </lineage>
</organism>
<name>W6MTL3_9ASCO</name>
<evidence type="ECO:0000256" key="3">
    <source>
        <dbReference type="ARBA" id="ARBA00023002"/>
    </source>
</evidence>
<dbReference type="GO" id="GO:0050664">
    <property type="term" value="F:oxidoreductase activity, acting on NAD(P)H, oxygen as acceptor"/>
    <property type="evidence" value="ECO:0007669"/>
    <property type="project" value="TreeGrafter"/>
</dbReference>
<dbReference type="GO" id="GO:0016616">
    <property type="term" value="F:oxidoreductase activity, acting on the CH-OH group of donors, NAD or NADP as acceptor"/>
    <property type="evidence" value="ECO:0007669"/>
    <property type="project" value="UniProtKB-ARBA"/>
</dbReference>
<keyword evidence="3" id="KW-0560">Oxidoreductase</keyword>
<evidence type="ECO:0000313" key="4">
    <source>
        <dbReference type="EMBL" id="CDK29798.1"/>
    </source>
</evidence>
<dbReference type="PRINTS" id="PR00081">
    <property type="entry name" value="GDHRDH"/>
</dbReference>
<dbReference type="Proteomes" id="UP000019384">
    <property type="component" value="Unassembled WGS sequence"/>
</dbReference>
<comment type="similarity">
    <text evidence="1">Belongs to the short-chain dehydrogenases/reductases (SDR) family.</text>
</comment>
<dbReference type="InterPro" id="IPR002347">
    <property type="entry name" value="SDR_fam"/>
</dbReference>
<sequence>MVESVENAPVRSYISDEFTDPLPRAYPPVRPILDLFSLAGKVAVVTGASRGLGYAIAETYLQQNVSGLALVDYLPSDEVVEELRLKYPKARIEGYVCDVSKSGLVEKTVLQIESDFGTIDIFVANAGIVWKQGPILSPENESDSHWQNIWDVNVSGVYYCAKQVGRIFKKNGKGSFIVTASMSAFIANTPFMLSPYNATKAAVKHLATSLAVEWAGFARVNSVSPGYCDTGINDHLPWASRSKMWTLVPLGREALPFEVASAYAYLASDAASYVTGTDIRVDGGYTAV</sequence>
<dbReference type="Gene3D" id="3.40.50.720">
    <property type="entry name" value="NAD(P)-binding Rossmann-like Domain"/>
    <property type="match status" value="1"/>
</dbReference>
<dbReference type="PANTHER" id="PTHR43008">
    <property type="entry name" value="BENZIL REDUCTASE"/>
    <property type="match status" value="1"/>
</dbReference>
<dbReference type="PROSITE" id="PS00061">
    <property type="entry name" value="ADH_SHORT"/>
    <property type="match status" value="1"/>
</dbReference>
<dbReference type="STRING" id="1382522.W6MTL3"/>
<reference evidence="4" key="2">
    <citation type="submission" date="2014-02" db="EMBL/GenBank/DDBJ databases">
        <title>Complete DNA sequence of /Kuraishia capsulata/ illustrates novel genomic features among budding yeasts (/Saccharomycotina/).</title>
        <authorList>
            <person name="Morales L."/>
            <person name="Noel B."/>
            <person name="Porcel B."/>
            <person name="Marcet-Houben M."/>
            <person name="Hullo M-F."/>
            <person name="Sacerdot C."/>
            <person name="Tekaia F."/>
            <person name="Leh-Louis V."/>
            <person name="Despons L."/>
            <person name="Khanna V."/>
            <person name="Aury J-M."/>
            <person name="Barbe V."/>
            <person name="Couloux A."/>
            <person name="Labadie K."/>
            <person name="Pelletier E."/>
            <person name="Souciet J-L."/>
            <person name="Boekhout T."/>
            <person name="Gabaldon T."/>
            <person name="Wincker P."/>
            <person name="Dujon B."/>
        </authorList>
    </citation>
    <scope>NUCLEOTIDE SEQUENCE</scope>
    <source>
        <strain evidence="4">CBS 1993</strain>
    </source>
</reference>
<evidence type="ECO:0000313" key="5">
    <source>
        <dbReference type="Proteomes" id="UP000019384"/>
    </source>
</evidence>
<dbReference type="InterPro" id="IPR036291">
    <property type="entry name" value="NAD(P)-bd_dom_sf"/>
</dbReference>
<evidence type="ECO:0000256" key="2">
    <source>
        <dbReference type="ARBA" id="ARBA00022857"/>
    </source>
</evidence>
<reference evidence="4" key="1">
    <citation type="submission" date="2013-12" db="EMBL/GenBank/DDBJ databases">
        <authorList>
            <person name="Genoscope - CEA"/>
        </authorList>
    </citation>
    <scope>NUCLEOTIDE SEQUENCE</scope>
    <source>
        <strain evidence="4">CBS 1993</strain>
    </source>
</reference>
<evidence type="ECO:0000256" key="1">
    <source>
        <dbReference type="ARBA" id="ARBA00006484"/>
    </source>
</evidence>
<dbReference type="PRINTS" id="PR00080">
    <property type="entry name" value="SDRFAMILY"/>
</dbReference>
<dbReference type="FunFam" id="3.40.50.720:FF:000084">
    <property type="entry name" value="Short-chain dehydrogenase reductase"/>
    <property type="match status" value="1"/>
</dbReference>
<dbReference type="InterPro" id="IPR020904">
    <property type="entry name" value="Sc_DH/Rdtase_CS"/>
</dbReference>
<dbReference type="SUPFAM" id="SSF51735">
    <property type="entry name" value="NAD(P)-binding Rossmann-fold domains"/>
    <property type="match status" value="1"/>
</dbReference>
<keyword evidence="2" id="KW-0521">NADP</keyword>
<dbReference type="EMBL" id="HG793131">
    <property type="protein sequence ID" value="CDK29798.1"/>
    <property type="molecule type" value="Genomic_DNA"/>
</dbReference>
<dbReference type="PANTHER" id="PTHR43008:SF13">
    <property type="entry name" value="L-XYLULOSE REDUCTASE-RELATED"/>
    <property type="match status" value="1"/>
</dbReference>
<proteinExistence type="inferred from homology"/>
<dbReference type="RefSeq" id="XP_022461781.1">
    <property type="nucleotide sequence ID" value="XM_022602529.1"/>
</dbReference>
<dbReference type="GeneID" id="34523169"/>
<dbReference type="AlphaFoldDB" id="W6MTL3"/>
<accession>W6MTL3</accession>
<gene>
    <name evidence="4" type="ORF">KUCA_T00005791001</name>
</gene>
<dbReference type="OrthoDB" id="1888931at2759"/>